<evidence type="ECO:0000256" key="1">
    <source>
        <dbReference type="SAM" id="MobiDB-lite"/>
    </source>
</evidence>
<evidence type="ECO:0000313" key="2">
    <source>
        <dbReference type="EMBL" id="KIX13270.1"/>
    </source>
</evidence>
<organism evidence="2 3">
    <name type="scientific">Dethiosulfatarculus sandiegensis</name>
    <dbReference type="NCBI Taxonomy" id="1429043"/>
    <lineage>
        <taxon>Bacteria</taxon>
        <taxon>Pseudomonadati</taxon>
        <taxon>Thermodesulfobacteriota</taxon>
        <taxon>Desulfarculia</taxon>
        <taxon>Desulfarculales</taxon>
        <taxon>Desulfarculaceae</taxon>
        <taxon>Dethiosulfatarculus</taxon>
    </lineage>
</organism>
<dbReference type="Proteomes" id="UP000032233">
    <property type="component" value="Unassembled WGS sequence"/>
</dbReference>
<evidence type="ECO:0000313" key="3">
    <source>
        <dbReference type="Proteomes" id="UP000032233"/>
    </source>
</evidence>
<dbReference type="AlphaFoldDB" id="A0A0D2JUQ8"/>
<accession>A0A0D2JUQ8</accession>
<proteinExistence type="predicted"/>
<comment type="caution">
    <text evidence="2">The sequence shown here is derived from an EMBL/GenBank/DDBJ whole genome shotgun (WGS) entry which is preliminary data.</text>
</comment>
<feature type="compositionally biased region" description="Basic and acidic residues" evidence="1">
    <location>
        <begin position="152"/>
        <end position="168"/>
    </location>
</feature>
<dbReference type="RefSeq" id="WP_044349589.1">
    <property type="nucleotide sequence ID" value="NZ_AZAC01000017.1"/>
</dbReference>
<dbReference type="InParanoid" id="A0A0D2JUQ8"/>
<reference evidence="2 3" key="1">
    <citation type="submission" date="2013-11" db="EMBL/GenBank/DDBJ databases">
        <title>Metagenomic analysis of a methanogenic consortium involved in long chain n-alkane degradation.</title>
        <authorList>
            <person name="Davidova I.A."/>
            <person name="Callaghan A.V."/>
            <person name="Wawrik B."/>
            <person name="Pruitt S."/>
            <person name="Marks C."/>
            <person name="Duncan K.E."/>
            <person name="Suflita J.M."/>
        </authorList>
    </citation>
    <scope>NUCLEOTIDE SEQUENCE [LARGE SCALE GENOMIC DNA]</scope>
    <source>
        <strain evidence="2 3">SPR</strain>
    </source>
</reference>
<feature type="region of interest" description="Disordered" evidence="1">
    <location>
        <begin position="150"/>
        <end position="181"/>
    </location>
</feature>
<dbReference type="OrthoDB" id="9874349at2"/>
<dbReference type="EMBL" id="AZAC01000017">
    <property type="protein sequence ID" value="KIX13270.1"/>
    <property type="molecule type" value="Genomic_DNA"/>
</dbReference>
<name>A0A0D2JUQ8_9BACT</name>
<sequence length="181" mass="20648">MFARFFSADPLKVMNTELAKQTPDSNFWKHLSKYLVQGVRPKDDKAEAVIKTYLDLRDSLGVRAVFRHNAVLSHEALAEPCRSFFCKYSGHDCMESSQLMFWARFCLAADHLLAVAYEARLETGEARKRRMDALMQFFAKVQTDYLNPLQREGQRPRDLAGDNSREFEGSEPAGFESAQAA</sequence>
<protein>
    <submittedName>
        <fullName evidence="2">Uncharacterized protein</fullName>
    </submittedName>
</protein>
<keyword evidence="3" id="KW-1185">Reference proteome</keyword>
<gene>
    <name evidence="2" type="ORF">X474_14865</name>
</gene>